<evidence type="ECO:0000256" key="8">
    <source>
        <dbReference type="SAM" id="Phobius"/>
    </source>
</evidence>
<evidence type="ECO:0000256" key="3">
    <source>
        <dbReference type="ARBA" id="ARBA00022617"/>
    </source>
</evidence>
<dbReference type="Proteomes" id="UP000070501">
    <property type="component" value="Unassembled WGS sequence"/>
</dbReference>
<sequence length="526" mass="59540">MDQSLPTELVKRLLFASTILGVGTVAYIAGLSVYRLWFHPLAEYPGPFLNRVSWLPGALWTLRGRLPMETRKLHDIYGPVVRLSPNELAFNTPQAFTDIYGHRPGRLDLEKDPIHVGAVDPVPGVSTISMSDRENHARQRKALSHGFSKKALWEQEATVHEFIDLLVNRVHAFAEAGETFDIVRWYNFVTFDIIGDLSFGESFGCLETGDFHFWIGLIFDAVKAGAIEQASRRFAAPGSWLQQSIQRWSQGKLKKQRRDHLDYSRKKVMKRLENTKTDRKDFIHYILKQGEHYDLSQDEVIVNAALFIVAGSETTASALAALTNFLLRNPKTYAKLKSEVRGAFSSEDEITLAAMEKLTYLNACLEEGLRLFPPAPIGFLRTIQPQGDVIDGYHIPGGTSVSASSWCASHSADNFRDPDSFIPERWIDEAYRSDKKLASRPFSLGPRGCIGKDLSYVEQRLVVARMVWNFDLEPTDDMREWDPEDNMKNILAYSTWQKPGLRVVAKDRKMEGTAVVVMVSRLEDPE</sequence>
<dbReference type="InParanoid" id="A0A136JA80"/>
<dbReference type="SUPFAM" id="SSF48264">
    <property type="entry name" value="Cytochrome P450"/>
    <property type="match status" value="1"/>
</dbReference>
<dbReference type="PRINTS" id="PR00463">
    <property type="entry name" value="EP450I"/>
</dbReference>
<keyword evidence="8" id="KW-0472">Membrane</keyword>
<proteinExistence type="inferred from homology"/>
<feature type="binding site" description="axial binding residue" evidence="6">
    <location>
        <position position="449"/>
    </location>
    <ligand>
        <name>heme</name>
        <dbReference type="ChEBI" id="CHEBI:30413"/>
    </ligand>
    <ligandPart>
        <name>Fe</name>
        <dbReference type="ChEBI" id="CHEBI:18248"/>
    </ligandPart>
</feature>
<dbReference type="GO" id="GO:0020037">
    <property type="term" value="F:heme binding"/>
    <property type="evidence" value="ECO:0007669"/>
    <property type="project" value="InterPro"/>
</dbReference>
<keyword evidence="4 6" id="KW-0479">Metal-binding</keyword>
<keyword evidence="5 6" id="KW-0408">Iron</keyword>
<dbReference type="PANTHER" id="PTHR24305">
    <property type="entry name" value="CYTOCHROME P450"/>
    <property type="match status" value="1"/>
</dbReference>
<dbReference type="GO" id="GO:0016705">
    <property type="term" value="F:oxidoreductase activity, acting on paired donors, with incorporation or reduction of molecular oxygen"/>
    <property type="evidence" value="ECO:0007669"/>
    <property type="project" value="InterPro"/>
</dbReference>
<reference evidence="10" key="1">
    <citation type="submission" date="2016-02" db="EMBL/GenBank/DDBJ databases">
        <title>Draft genome sequence of Microdochium bolleyi, a fungal endophyte of beachgrass.</title>
        <authorList>
            <consortium name="DOE Joint Genome Institute"/>
            <person name="David A.S."/>
            <person name="May G."/>
            <person name="Haridas S."/>
            <person name="Lim J."/>
            <person name="Wang M."/>
            <person name="Labutti K."/>
            <person name="Lipzen A."/>
            <person name="Barry K."/>
            <person name="Grigoriev I.V."/>
        </authorList>
    </citation>
    <scope>NUCLEOTIDE SEQUENCE [LARGE SCALE GENOMIC DNA]</scope>
    <source>
        <strain evidence="10">J235TASD1</strain>
    </source>
</reference>
<dbReference type="OrthoDB" id="1470350at2759"/>
<evidence type="ECO:0000256" key="7">
    <source>
        <dbReference type="RuleBase" id="RU000461"/>
    </source>
</evidence>
<keyword evidence="8" id="KW-1133">Transmembrane helix</keyword>
<name>A0A136JA80_9PEZI</name>
<keyword evidence="8" id="KW-0812">Transmembrane</keyword>
<evidence type="ECO:0000313" key="9">
    <source>
        <dbReference type="EMBL" id="KXJ94060.1"/>
    </source>
</evidence>
<dbReference type="PANTHER" id="PTHR24305:SF210">
    <property type="entry name" value="CYTOCHROME P450 MONOOXYGENASE ASQL-RELATED"/>
    <property type="match status" value="1"/>
</dbReference>
<evidence type="ECO:0000256" key="6">
    <source>
        <dbReference type="PIRSR" id="PIRSR602401-1"/>
    </source>
</evidence>
<dbReference type="InterPro" id="IPR036396">
    <property type="entry name" value="Cyt_P450_sf"/>
</dbReference>
<keyword evidence="7" id="KW-0560">Oxidoreductase</keyword>
<dbReference type="STRING" id="196109.A0A136JA80"/>
<dbReference type="PROSITE" id="PS00086">
    <property type="entry name" value="CYTOCHROME_P450"/>
    <property type="match status" value="1"/>
</dbReference>
<evidence type="ECO:0000256" key="5">
    <source>
        <dbReference type="ARBA" id="ARBA00023004"/>
    </source>
</evidence>
<evidence type="ECO:0000256" key="4">
    <source>
        <dbReference type="ARBA" id="ARBA00022723"/>
    </source>
</evidence>
<dbReference type="InterPro" id="IPR050121">
    <property type="entry name" value="Cytochrome_P450_monoxygenase"/>
</dbReference>
<keyword evidence="3 6" id="KW-0349">Heme</keyword>
<dbReference type="EMBL" id="KQ964247">
    <property type="protein sequence ID" value="KXJ94060.1"/>
    <property type="molecule type" value="Genomic_DNA"/>
</dbReference>
<dbReference type="Pfam" id="PF00067">
    <property type="entry name" value="p450"/>
    <property type="match status" value="1"/>
</dbReference>
<comment type="cofactor">
    <cofactor evidence="1 6">
        <name>heme</name>
        <dbReference type="ChEBI" id="CHEBI:30413"/>
    </cofactor>
</comment>
<dbReference type="Gene3D" id="1.10.630.10">
    <property type="entry name" value="Cytochrome P450"/>
    <property type="match status" value="1"/>
</dbReference>
<dbReference type="InterPro" id="IPR001128">
    <property type="entry name" value="Cyt_P450"/>
</dbReference>
<comment type="similarity">
    <text evidence="2 7">Belongs to the cytochrome P450 family.</text>
</comment>
<dbReference type="CDD" id="cd11058">
    <property type="entry name" value="CYP60B-like"/>
    <property type="match status" value="1"/>
</dbReference>
<dbReference type="GO" id="GO:0005506">
    <property type="term" value="F:iron ion binding"/>
    <property type="evidence" value="ECO:0007669"/>
    <property type="project" value="InterPro"/>
</dbReference>
<keyword evidence="10" id="KW-1185">Reference proteome</keyword>
<keyword evidence="7" id="KW-0503">Monooxygenase</keyword>
<dbReference type="GO" id="GO:0004497">
    <property type="term" value="F:monooxygenase activity"/>
    <property type="evidence" value="ECO:0007669"/>
    <property type="project" value="UniProtKB-KW"/>
</dbReference>
<dbReference type="AlphaFoldDB" id="A0A136JA80"/>
<dbReference type="InterPro" id="IPR002401">
    <property type="entry name" value="Cyt_P450_E_grp-I"/>
</dbReference>
<evidence type="ECO:0000313" key="10">
    <source>
        <dbReference type="Proteomes" id="UP000070501"/>
    </source>
</evidence>
<gene>
    <name evidence="9" type="ORF">Micbo1qcDRAFT_220657</name>
</gene>
<feature type="transmembrane region" description="Helical" evidence="8">
    <location>
        <begin position="12"/>
        <end position="37"/>
    </location>
</feature>
<organism evidence="9 10">
    <name type="scientific">Microdochium bolleyi</name>
    <dbReference type="NCBI Taxonomy" id="196109"/>
    <lineage>
        <taxon>Eukaryota</taxon>
        <taxon>Fungi</taxon>
        <taxon>Dikarya</taxon>
        <taxon>Ascomycota</taxon>
        <taxon>Pezizomycotina</taxon>
        <taxon>Sordariomycetes</taxon>
        <taxon>Xylariomycetidae</taxon>
        <taxon>Xylariales</taxon>
        <taxon>Microdochiaceae</taxon>
        <taxon>Microdochium</taxon>
    </lineage>
</organism>
<evidence type="ECO:0000256" key="1">
    <source>
        <dbReference type="ARBA" id="ARBA00001971"/>
    </source>
</evidence>
<accession>A0A136JA80</accession>
<evidence type="ECO:0000256" key="2">
    <source>
        <dbReference type="ARBA" id="ARBA00010617"/>
    </source>
</evidence>
<dbReference type="InterPro" id="IPR017972">
    <property type="entry name" value="Cyt_P450_CS"/>
</dbReference>
<protein>
    <submittedName>
        <fullName evidence="9">Cytochrome P450</fullName>
    </submittedName>
</protein>
<dbReference type="PRINTS" id="PR00385">
    <property type="entry name" value="P450"/>
</dbReference>